<dbReference type="EMBL" id="BMSJ01000009">
    <property type="protein sequence ID" value="GGR38286.1"/>
    <property type="molecule type" value="Genomic_DNA"/>
</dbReference>
<reference evidence="2 3" key="2">
    <citation type="submission" date="2017-09" db="EMBL/GenBank/DDBJ databases">
        <authorList>
            <person name="Lee N."/>
            <person name="Cho B.-K."/>
        </authorList>
    </citation>
    <scope>NUCLEOTIDE SEQUENCE [LARGE SCALE GENOMIC DNA]</scope>
    <source>
        <strain evidence="2 3">ATCC 19740</strain>
    </source>
</reference>
<reference evidence="1 4" key="1">
    <citation type="journal article" date="2014" name="Int. J. Syst. Evol. Microbiol.">
        <title>Complete genome sequence of Corynebacterium casei LMG S-19264T (=DSM 44701T), isolated from a smear-ripened cheese.</title>
        <authorList>
            <consortium name="US DOE Joint Genome Institute (JGI-PGF)"/>
            <person name="Walter F."/>
            <person name="Albersmeier A."/>
            <person name="Kalinowski J."/>
            <person name="Ruckert C."/>
        </authorList>
    </citation>
    <scope>NUCLEOTIDE SEQUENCE [LARGE SCALE GENOMIC DNA]</scope>
    <source>
        <strain evidence="1 4">JCM 4205</strain>
    </source>
</reference>
<proteinExistence type="predicted"/>
<sequence>MTVETADRVHVNNTVVELFENVGPIDWDDLPAAAELTQRLIREFAADKALFRRLLLAVEHDPYLWAKCEEDVVEDKIVLWDDVEKGLRIRLRMSTDHQQQLAHNHRFSFTNLVLRGTYLHRNYVARNGFDENTLPDDVQPLMLHEDRAGECFTIHHNALHSTPFTELGTISLVLRGNPVKDRAPVMFKEARGREEALRRHQEDQEATGRGELSEIEPETAEVGTMFWRVGEDRESAERRAERQMTKEKYHFWCRRLEELGII</sequence>
<name>A0AAV4KRY0_9ACTN</name>
<keyword evidence="3" id="KW-1185">Reference proteome</keyword>
<dbReference type="GeneID" id="95454992"/>
<dbReference type="AlphaFoldDB" id="A0AAV4KRY0"/>
<dbReference type="RefSeq" id="WP_062754701.1">
    <property type="nucleotide sequence ID" value="NZ_BMSJ01000009.1"/>
</dbReference>
<reference evidence="1" key="3">
    <citation type="submission" date="2023-08" db="EMBL/GenBank/DDBJ databases">
        <authorList>
            <person name="Sun Q."/>
            <person name="Ohkuma M."/>
        </authorList>
    </citation>
    <scope>NUCLEOTIDE SEQUENCE</scope>
    <source>
        <strain evidence="1">JCM 4205</strain>
    </source>
</reference>
<protein>
    <submittedName>
        <fullName evidence="1">Uncharacterized protein</fullName>
    </submittedName>
</protein>
<gene>
    <name evidence="2" type="ORF">CP977_14555</name>
    <name evidence="1" type="ORF">GCM10010497_46530</name>
</gene>
<dbReference type="Proteomes" id="UP000326029">
    <property type="component" value="Chromosome"/>
</dbReference>
<evidence type="ECO:0000313" key="4">
    <source>
        <dbReference type="Proteomes" id="UP000642014"/>
    </source>
</evidence>
<dbReference type="Proteomes" id="UP000642014">
    <property type="component" value="Unassembled WGS sequence"/>
</dbReference>
<organism evidence="1 4">
    <name type="scientific">Streptomyces cinereoruber</name>
    <dbReference type="NCBI Taxonomy" id="67260"/>
    <lineage>
        <taxon>Bacteria</taxon>
        <taxon>Bacillati</taxon>
        <taxon>Actinomycetota</taxon>
        <taxon>Actinomycetes</taxon>
        <taxon>Kitasatosporales</taxon>
        <taxon>Streptomycetaceae</taxon>
        <taxon>Streptomyces</taxon>
    </lineage>
</organism>
<accession>A0AAV4KRY0</accession>
<evidence type="ECO:0000313" key="1">
    <source>
        <dbReference type="EMBL" id="GGR38286.1"/>
    </source>
</evidence>
<evidence type="ECO:0000313" key="3">
    <source>
        <dbReference type="Proteomes" id="UP000326029"/>
    </source>
</evidence>
<dbReference type="EMBL" id="CP023693">
    <property type="protein sequence ID" value="QEV33234.1"/>
    <property type="molecule type" value="Genomic_DNA"/>
</dbReference>
<evidence type="ECO:0000313" key="2">
    <source>
        <dbReference type="EMBL" id="QEV33234.1"/>
    </source>
</evidence>